<keyword evidence="3" id="KW-1185">Reference proteome</keyword>
<dbReference type="InterPro" id="IPR001810">
    <property type="entry name" value="F-box_dom"/>
</dbReference>
<evidence type="ECO:0000259" key="1">
    <source>
        <dbReference type="Pfam" id="PF00646"/>
    </source>
</evidence>
<reference evidence="2 3" key="1">
    <citation type="journal article" date="2021" name="Commun. Biol.">
        <title>The genome of Shorea leprosula (Dipterocarpaceae) highlights the ecological relevance of drought in aseasonal tropical rainforests.</title>
        <authorList>
            <person name="Ng K.K.S."/>
            <person name="Kobayashi M.J."/>
            <person name="Fawcett J.A."/>
            <person name="Hatakeyama M."/>
            <person name="Paape T."/>
            <person name="Ng C.H."/>
            <person name="Ang C.C."/>
            <person name="Tnah L.H."/>
            <person name="Lee C.T."/>
            <person name="Nishiyama T."/>
            <person name="Sese J."/>
            <person name="O'Brien M.J."/>
            <person name="Copetti D."/>
            <person name="Mohd Noor M.I."/>
            <person name="Ong R.C."/>
            <person name="Putra M."/>
            <person name="Sireger I.Z."/>
            <person name="Indrioko S."/>
            <person name="Kosugi Y."/>
            <person name="Izuno A."/>
            <person name="Isagi Y."/>
            <person name="Lee S.L."/>
            <person name="Shimizu K.K."/>
        </authorList>
    </citation>
    <scope>NUCLEOTIDE SEQUENCE [LARGE SCALE GENOMIC DNA]</scope>
    <source>
        <strain evidence="2">214</strain>
    </source>
</reference>
<sequence>MEGYCIAELIVIQMAQQTQFAPDLIEVILLRLGVKSLLRFKCLSKQWFLLLSNQQFITRRLKIQTSICTHQEFIVQSSKDSNLAVSTLNANADRILFPLLETNCLQHRCLELVNQGTEEISGTTMSQKNFERFGFSCDSEQPQSPNMSMATSTGLLIEKDEKNEGLPVDLARDRMGEEESLSWTLSNDFKMCASLELSGDSLCLTKLFRVHSTDGNFNTPLYDETNWDVMSPVCFTSNVNLIFSHERDEYAIYDANDQSVNKVAEFGNRIVGSWPMSPYVESLVSLGAISCNEKVEAILPAIILCC</sequence>
<protein>
    <recommendedName>
        <fullName evidence="1">F-box domain-containing protein</fullName>
    </recommendedName>
</protein>
<evidence type="ECO:0000313" key="2">
    <source>
        <dbReference type="EMBL" id="GKV46219.1"/>
    </source>
</evidence>
<feature type="domain" description="F-box" evidence="1">
    <location>
        <begin position="22"/>
        <end position="56"/>
    </location>
</feature>
<dbReference type="Proteomes" id="UP001054252">
    <property type="component" value="Unassembled WGS sequence"/>
</dbReference>
<comment type="caution">
    <text evidence="2">The sequence shown here is derived from an EMBL/GenBank/DDBJ whole genome shotgun (WGS) entry which is preliminary data.</text>
</comment>
<proteinExistence type="predicted"/>
<organism evidence="2 3">
    <name type="scientific">Rubroshorea leprosula</name>
    <dbReference type="NCBI Taxonomy" id="152421"/>
    <lineage>
        <taxon>Eukaryota</taxon>
        <taxon>Viridiplantae</taxon>
        <taxon>Streptophyta</taxon>
        <taxon>Embryophyta</taxon>
        <taxon>Tracheophyta</taxon>
        <taxon>Spermatophyta</taxon>
        <taxon>Magnoliopsida</taxon>
        <taxon>eudicotyledons</taxon>
        <taxon>Gunneridae</taxon>
        <taxon>Pentapetalae</taxon>
        <taxon>rosids</taxon>
        <taxon>malvids</taxon>
        <taxon>Malvales</taxon>
        <taxon>Dipterocarpaceae</taxon>
        <taxon>Rubroshorea</taxon>
    </lineage>
</organism>
<accession>A0AAV5M8S7</accession>
<dbReference type="InterPro" id="IPR036047">
    <property type="entry name" value="F-box-like_dom_sf"/>
</dbReference>
<dbReference type="Pfam" id="PF00646">
    <property type="entry name" value="F-box"/>
    <property type="match status" value="1"/>
</dbReference>
<dbReference type="EMBL" id="BPVZ01000204">
    <property type="protein sequence ID" value="GKV46219.1"/>
    <property type="molecule type" value="Genomic_DNA"/>
</dbReference>
<dbReference type="SUPFAM" id="SSF81383">
    <property type="entry name" value="F-box domain"/>
    <property type="match status" value="1"/>
</dbReference>
<dbReference type="AlphaFoldDB" id="A0AAV5M8S7"/>
<name>A0AAV5M8S7_9ROSI</name>
<evidence type="ECO:0000313" key="3">
    <source>
        <dbReference type="Proteomes" id="UP001054252"/>
    </source>
</evidence>
<gene>
    <name evidence="2" type="ORF">SLEP1_g53218</name>
</gene>